<evidence type="ECO:0000313" key="3">
    <source>
        <dbReference type="EMBL" id="KAG7612059.1"/>
    </source>
</evidence>
<feature type="transmembrane region" description="Helical" evidence="1">
    <location>
        <begin position="281"/>
        <end position="301"/>
    </location>
</feature>
<keyword evidence="1" id="KW-0812">Transmembrane</keyword>
<dbReference type="Pfam" id="PF04578">
    <property type="entry name" value="DUF594"/>
    <property type="match status" value="1"/>
</dbReference>
<dbReference type="InterPro" id="IPR025315">
    <property type="entry name" value="DUF4220"/>
</dbReference>
<accession>A0A8T2DL07</accession>
<evidence type="ECO:0000256" key="1">
    <source>
        <dbReference type="SAM" id="Phobius"/>
    </source>
</evidence>
<feature type="transmembrane region" description="Helical" evidence="1">
    <location>
        <begin position="313"/>
        <end position="336"/>
    </location>
</feature>
<protein>
    <recommendedName>
        <fullName evidence="2">DUF4220 domain-containing protein</fullName>
    </recommendedName>
</protein>
<name>A0A8T2DL07_ARASU</name>
<feature type="transmembrane region" description="Helical" evidence="1">
    <location>
        <begin position="47"/>
        <end position="69"/>
    </location>
</feature>
<keyword evidence="1" id="KW-0472">Membrane</keyword>
<feature type="transmembrane region" description="Helical" evidence="1">
    <location>
        <begin position="342"/>
        <end position="360"/>
    </location>
</feature>
<dbReference type="InterPro" id="IPR007658">
    <property type="entry name" value="DUF594"/>
</dbReference>
<keyword evidence="4" id="KW-1185">Reference proteome</keyword>
<evidence type="ECO:0000313" key="4">
    <source>
        <dbReference type="Proteomes" id="UP000694251"/>
    </source>
</evidence>
<dbReference type="PANTHER" id="PTHR31325">
    <property type="entry name" value="OS01G0798800 PROTEIN-RELATED"/>
    <property type="match status" value="1"/>
</dbReference>
<dbReference type="OrthoDB" id="1689146at2759"/>
<dbReference type="EMBL" id="JAEFBJ010000005">
    <property type="protein sequence ID" value="KAG7612059.1"/>
    <property type="molecule type" value="Genomic_DNA"/>
</dbReference>
<feature type="transmembrane region" description="Helical" evidence="1">
    <location>
        <begin position="456"/>
        <end position="478"/>
    </location>
</feature>
<reference evidence="3 4" key="1">
    <citation type="submission" date="2020-12" db="EMBL/GenBank/DDBJ databases">
        <title>Concerted genomic and epigenomic changes stabilize Arabidopsis allopolyploids.</title>
        <authorList>
            <person name="Chen Z."/>
        </authorList>
    </citation>
    <scope>NUCLEOTIDE SEQUENCE [LARGE SCALE GENOMIC DNA]</scope>
    <source>
        <strain evidence="3">As9502</strain>
        <tissue evidence="3">Leaf</tissue>
    </source>
</reference>
<gene>
    <name evidence="3" type="ORF">ISN44_As05g041180</name>
</gene>
<proteinExistence type="predicted"/>
<feature type="transmembrane region" description="Helical" evidence="1">
    <location>
        <begin position="89"/>
        <end position="109"/>
    </location>
</feature>
<feature type="domain" description="DUF4220" evidence="2">
    <location>
        <begin position="52"/>
        <end position="402"/>
    </location>
</feature>
<sequence length="753" mass="87216">MVQVIPTHMKDAWDAWNIRGVILLSLTIQIILIILAPLRKRTPNRFLVMVLWLSYLLADWSANFAIGLISKNQGKESKPEDPPQNPKLMALWAPFLLLHLGGPDTITAYSLEDNALWHRHFLGLGLQAVSGAYVFIQSLPNTLWVIILLLFIAGTLKYLERTIALYLASSDKFRGSIIEKSESNSNETYRVEKEEEPLTGVIEIENPDKDLTHLEILQFAFRFFNNYKSLMVNNIFSSEQRDESSHFFSRLEHEEALRILEMELAFIYEGLYTKVSVLHTWLGAVTRTIALGSLLSAFFIFHNRHKKIHEFHAADIVITYTLFLAGIVLDLASVLMVIPSDWTFAVFSGSWNYTALNWFLGLKKPRWKKQNCCEGVEHEVLNTPFLLQRWSGSIKLFNFISYSVKADIKRIHEGKGRRRRCVWNAILGLFIYTSNIFSQLFERIAILNNRLHQYIIYYWPMHIVVIVEYWFMIPPYVFKFIDKYIINFFGSNDLPERFVHSEPLTKDLWVTIFTQLQRDKQERSKTNAESKGWASGNTELEVVELRGLISYIANVDYDRSLMVWHIATELCYQEVEASTRESHNKREFSKTISDYMMYLLIKQPKLMSEVAGIGKIRFRDTLAEAEKFFKRRHIENSSVKTASEEILSVSVDFDPRDFKGNRSKSVLFEAAALAKELKQIKKNRGEEHKWKIVSKVWMELLFHAACNCDATARMDQLSKGGELINFVWLAMAHLSLGDQVSSSPNETSKLKWL</sequence>
<comment type="caution">
    <text evidence="3">The sequence shown here is derived from an EMBL/GenBank/DDBJ whole genome shotgun (WGS) entry which is preliminary data.</text>
</comment>
<feature type="transmembrane region" description="Helical" evidence="1">
    <location>
        <begin position="16"/>
        <end position="35"/>
    </location>
</feature>
<feature type="transmembrane region" description="Helical" evidence="1">
    <location>
        <begin position="142"/>
        <end position="159"/>
    </location>
</feature>
<organism evidence="3 4">
    <name type="scientific">Arabidopsis suecica</name>
    <name type="common">Swedish thale-cress</name>
    <name type="synonym">Cardaminopsis suecica</name>
    <dbReference type="NCBI Taxonomy" id="45249"/>
    <lineage>
        <taxon>Eukaryota</taxon>
        <taxon>Viridiplantae</taxon>
        <taxon>Streptophyta</taxon>
        <taxon>Embryophyta</taxon>
        <taxon>Tracheophyta</taxon>
        <taxon>Spermatophyta</taxon>
        <taxon>Magnoliopsida</taxon>
        <taxon>eudicotyledons</taxon>
        <taxon>Gunneridae</taxon>
        <taxon>Pentapetalae</taxon>
        <taxon>rosids</taxon>
        <taxon>malvids</taxon>
        <taxon>Brassicales</taxon>
        <taxon>Brassicaceae</taxon>
        <taxon>Camelineae</taxon>
        <taxon>Arabidopsis</taxon>
    </lineage>
</organism>
<dbReference type="AlphaFoldDB" id="A0A8T2DL07"/>
<evidence type="ECO:0000259" key="2">
    <source>
        <dbReference type="Pfam" id="PF13968"/>
    </source>
</evidence>
<keyword evidence="1" id="KW-1133">Transmembrane helix</keyword>
<dbReference type="Pfam" id="PF13968">
    <property type="entry name" value="DUF4220"/>
    <property type="match status" value="1"/>
</dbReference>
<dbReference type="Proteomes" id="UP000694251">
    <property type="component" value="Chromosome 5"/>
</dbReference>
<feature type="transmembrane region" description="Helical" evidence="1">
    <location>
        <begin position="421"/>
        <end position="441"/>
    </location>
</feature>